<dbReference type="FunCoup" id="A0A7M7MHX8">
    <property type="interactions" value="59"/>
</dbReference>
<dbReference type="Pfam" id="PF00379">
    <property type="entry name" value="Chitin_bind_4"/>
    <property type="match status" value="1"/>
</dbReference>
<keyword evidence="1 2" id="KW-0193">Cuticle</keyword>
<keyword evidence="5" id="KW-1185">Reference proteome</keyword>
<proteinExistence type="predicted"/>
<evidence type="ECO:0000256" key="1">
    <source>
        <dbReference type="ARBA" id="ARBA00022460"/>
    </source>
</evidence>
<dbReference type="InterPro" id="IPR031311">
    <property type="entry name" value="CHIT_BIND_RR_consensus"/>
</dbReference>
<feature type="region of interest" description="Disordered" evidence="3">
    <location>
        <begin position="42"/>
        <end position="78"/>
    </location>
</feature>
<dbReference type="GeneID" id="111251872"/>
<name>A0A7M7MHX8_VARDE</name>
<feature type="region of interest" description="Disordered" evidence="3">
    <location>
        <begin position="115"/>
        <end position="139"/>
    </location>
</feature>
<dbReference type="PROSITE" id="PS51155">
    <property type="entry name" value="CHIT_BIND_RR_2"/>
    <property type="match status" value="1"/>
</dbReference>
<dbReference type="Proteomes" id="UP000594260">
    <property type="component" value="Unplaced"/>
</dbReference>
<dbReference type="RefSeq" id="XP_022664689.1">
    <property type="nucleotide sequence ID" value="XM_022808954.1"/>
</dbReference>
<dbReference type="InterPro" id="IPR000618">
    <property type="entry name" value="Insect_cuticle"/>
</dbReference>
<feature type="region of interest" description="Disordered" evidence="3">
    <location>
        <begin position="272"/>
        <end position="293"/>
    </location>
</feature>
<evidence type="ECO:0000313" key="4">
    <source>
        <dbReference type="EnsemblMetazoa" id="XP_022664689"/>
    </source>
</evidence>
<evidence type="ECO:0000256" key="3">
    <source>
        <dbReference type="SAM" id="MobiDB-lite"/>
    </source>
</evidence>
<protein>
    <submittedName>
        <fullName evidence="4">Uncharacterized protein</fullName>
    </submittedName>
</protein>
<reference evidence="4" key="1">
    <citation type="submission" date="2021-01" db="UniProtKB">
        <authorList>
            <consortium name="EnsemblMetazoa"/>
        </authorList>
    </citation>
    <scope>IDENTIFICATION</scope>
</reference>
<organism evidence="4 5">
    <name type="scientific">Varroa destructor</name>
    <name type="common">Honeybee mite</name>
    <dbReference type="NCBI Taxonomy" id="109461"/>
    <lineage>
        <taxon>Eukaryota</taxon>
        <taxon>Metazoa</taxon>
        <taxon>Ecdysozoa</taxon>
        <taxon>Arthropoda</taxon>
        <taxon>Chelicerata</taxon>
        <taxon>Arachnida</taxon>
        <taxon>Acari</taxon>
        <taxon>Parasitiformes</taxon>
        <taxon>Mesostigmata</taxon>
        <taxon>Gamasina</taxon>
        <taxon>Dermanyssoidea</taxon>
        <taxon>Varroidae</taxon>
        <taxon>Varroa</taxon>
    </lineage>
</organism>
<accession>A0A7M7MHX8</accession>
<dbReference type="KEGG" id="vde:111251872"/>
<dbReference type="InParanoid" id="A0A7M7MHX8"/>
<sequence>MKYTAMLLLASAAYGQHHYGRSYKGGVQTLQSSPLPPHGYVSPSALRERSEPPKPFAYKYEGPDPYGGYSSHESQGDEYGRITGQYTVQNPDGTSRLVKYIADPELGFHAEVDTDETGTKTSEPAGALIRSSAPEEDYNPQVRQMGYGARAPAPYTAPVYKSAPHLRPPASGRPGAYGVTPSVGGSLKNYHSGSQYSVSGAFKAPAPYKASATYNAAPTYGASATYNTAGSYRAPAAYGAPVRYGSSGTYRGTSNYGTYKAAASYRIPAVQEAPRPTSYSHRQLAAPSKRSYY</sequence>
<dbReference type="GO" id="GO:0042302">
    <property type="term" value="F:structural constituent of cuticle"/>
    <property type="evidence" value="ECO:0007669"/>
    <property type="project" value="UniProtKB-UniRule"/>
</dbReference>
<dbReference type="EnsemblMetazoa" id="XM_022808954">
    <property type="protein sequence ID" value="XP_022664689"/>
    <property type="gene ID" value="LOC111251872"/>
</dbReference>
<dbReference type="OrthoDB" id="6514991at2759"/>
<evidence type="ECO:0000256" key="2">
    <source>
        <dbReference type="PROSITE-ProRule" id="PRU00497"/>
    </source>
</evidence>
<evidence type="ECO:0000313" key="5">
    <source>
        <dbReference type="Proteomes" id="UP000594260"/>
    </source>
</evidence>
<dbReference type="PROSITE" id="PS00233">
    <property type="entry name" value="CHIT_BIND_RR_1"/>
    <property type="match status" value="1"/>
</dbReference>
<dbReference type="AlphaFoldDB" id="A0A7M7MHX8"/>